<keyword evidence="4" id="KW-1185">Reference proteome</keyword>
<evidence type="ECO:0000256" key="1">
    <source>
        <dbReference type="ARBA" id="ARBA00007447"/>
    </source>
</evidence>
<reference evidence="3 4" key="1">
    <citation type="submission" date="2015-09" db="EMBL/GenBank/DDBJ databases">
        <title>Draft genome of the parasitic nematode Teladorsagia circumcincta isolate WARC Sus (inbred).</title>
        <authorList>
            <person name="Mitreva M."/>
        </authorList>
    </citation>
    <scope>NUCLEOTIDE SEQUENCE [LARGE SCALE GENOMIC DNA]</scope>
    <source>
        <strain evidence="3 4">S</strain>
    </source>
</reference>
<dbReference type="CDD" id="cd05471">
    <property type="entry name" value="pepsin_like"/>
    <property type="match status" value="1"/>
</dbReference>
<dbReference type="SUPFAM" id="SSF50630">
    <property type="entry name" value="Acid proteases"/>
    <property type="match status" value="1"/>
</dbReference>
<dbReference type="GO" id="GO:0004190">
    <property type="term" value="F:aspartic-type endopeptidase activity"/>
    <property type="evidence" value="ECO:0007669"/>
    <property type="project" value="InterPro"/>
</dbReference>
<dbReference type="InterPro" id="IPR001461">
    <property type="entry name" value="Aspartic_peptidase_A1"/>
</dbReference>
<dbReference type="PANTHER" id="PTHR47966:SF45">
    <property type="entry name" value="PEPTIDASE A1 DOMAIN-CONTAINING PROTEIN"/>
    <property type="match status" value="1"/>
</dbReference>
<protein>
    <submittedName>
        <fullName evidence="3">Eukaryotic aspartyl protease</fullName>
    </submittedName>
</protein>
<dbReference type="InterPro" id="IPR034164">
    <property type="entry name" value="Pepsin-like_dom"/>
</dbReference>
<comment type="similarity">
    <text evidence="1">Belongs to the peptidase A1 family.</text>
</comment>
<evidence type="ECO:0000313" key="4">
    <source>
        <dbReference type="Proteomes" id="UP000230423"/>
    </source>
</evidence>
<dbReference type="OrthoDB" id="5857669at2759"/>
<gene>
    <name evidence="3" type="ORF">TELCIR_04628</name>
</gene>
<dbReference type="EMBL" id="KZ345464">
    <property type="protein sequence ID" value="PIO73400.1"/>
    <property type="molecule type" value="Genomic_DNA"/>
</dbReference>
<evidence type="ECO:0000313" key="3">
    <source>
        <dbReference type="EMBL" id="PIO73400.1"/>
    </source>
</evidence>
<dbReference type="PROSITE" id="PS51767">
    <property type="entry name" value="PEPTIDASE_A1"/>
    <property type="match status" value="1"/>
</dbReference>
<dbReference type="GO" id="GO:0005764">
    <property type="term" value="C:lysosome"/>
    <property type="evidence" value="ECO:0007669"/>
    <property type="project" value="TreeGrafter"/>
</dbReference>
<keyword evidence="3" id="KW-0378">Hydrolase</keyword>
<dbReference type="GO" id="GO:0006508">
    <property type="term" value="P:proteolysis"/>
    <property type="evidence" value="ECO:0007669"/>
    <property type="project" value="UniProtKB-KW"/>
</dbReference>
<feature type="domain" description="Peptidase A1" evidence="2">
    <location>
        <begin position="152"/>
        <end position="501"/>
    </location>
</feature>
<dbReference type="PANTHER" id="PTHR47966">
    <property type="entry name" value="BETA-SITE APP-CLEAVING ENZYME, ISOFORM A-RELATED"/>
    <property type="match status" value="1"/>
</dbReference>
<evidence type="ECO:0000259" key="2">
    <source>
        <dbReference type="PROSITE" id="PS51767"/>
    </source>
</evidence>
<organism evidence="3 4">
    <name type="scientific">Teladorsagia circumcincta</name>
    <name type="common">Brown stomach worm</name>
    <name type="synonym">Ostertagia circumcincta</name>
    <dbReference type="NCBI Taxonomy" id="45464"/>
    <lineage>
        <taxon>Eukaryota</taxon>
        <taxon>Metazoa</taxon>
        <taxon>Ecdysozoa</taxon>
        <taxon>Nematoda</taxon>
        <taxon>Chromadorea</taxon>
        <taxon>Rhabditida</taxon>
        <taxon>Rhabditina</taxon>
        <taxon>Rhabditomorpha</taxon>
        <taxon>Strongyloidea</taxon>
        <taxon>Trichostrongylidae</taxon>
        <taxon>Teladorsagia</taxon>
    </lineage>
</organism>
<dbReference type="InterPro" id="IPR033121">
    <property type="entry name" value="PEPTIDASE_A1"/>
</dbReference>
<dbReference type="Proteomes" id="UP000230423">
    <property type="component" value="Unassembled WGS sequence"/>
</dbReference>
<keyword evidence="3" id="KW-0645">Protease</keyword>
<dbReference type="Pfam" id="PF00026">
    <property type="entry name" value="Asp"/>
    <property type="match status" value="1"/>
</dbReference>
<dbReference type="InterPro" id="IPR021109">
    <property type="entry name" value="Peptidase_aspartic_dom_sf"/>
</dbReference>
<dbReference type="PRINTS" id="PR00792">
    <property type="entry name" value="PEPSIN"/>
</dbReference>
<name>A0A2G9UV84_TELCI</name>
<proteinExistence type="inferred from homology"/>
<accession>A0A2G9UV84</accession>
<dbReference type="Gene3D" id="2.40.70.10">
    <property type="entry name" value="Acid Proteases"/>
    <property type="match status" value="2"/>
</dbReference>
<dbReference type="AlphaFoldDB" id="A0A2G9UV84"/>
<sequence>MSLGLRPRDVKEKGISLVPEDRLPHEGTEVVIYDGVEYVAEVTIGTPEQKFRMNEDAKRWTRGLDEMVAKTVFSKFYGASTIVCKRRGTHVDFPKTLVVGLSAWLRCFDIGAEDEAGVEMGDVGWGHFTVLSDFEDKNKENPFPTTPSSQDILIQIESSSDCNRFPYQVIMDTGSASFYVPDVSCRGYRPKACDSSKCDAGLMCKVFCPHQTCCRKSKGTADGCNKKNLYNATASTSYVKMEGKWNVQFPPVDAEGFLGNDTIRLGDPGSKQLIVPGTVFGQASKFSSLFASNEIDGVLGLTFPVVASSRITPPISRAIQLHLLDLPLFTVYLKAAKGKEDVDGGTITLGAVDTTHCGPLIAYEPLTTPTHWQIQLTAVTSGKFHSIVKCRARSSTANSFIGVPAQELDAIASEHNATWDKHLQHHVVECASRPTLVLTIGQQNYTIQSQNLVVQIPDGRCILAMKSSPRLKYGKIWILGVPFHRQYCTIHDYEQERIGFAESVNF</sequence>